<evidence type="ECO:0000313" key="4">
    <source>
        <dbReference type="Proteomes" id="UP001596101"/>
    </source>
</evidence>
<evidence type="ECO:0000256" key="1">
    <source>
        <dbReference type="ARBA" id="ARBA00008791"/>
    </source>
</evidence>
<dbReference type="InterPro" id="IPR006016">
    <property type="entry name" value="UspA"/>
</dbReference>
<dbReference type="Pfam" id="PF00582">
    <property type="entry name" value="Usp"/>
    <property type="match status" value="1"/>
</dbReference>
<reference evidence="4" key="1">
    <citation type="journal article" date="2019" name="Int. J. Syst. Evol. Microbiol.">
        <title>The Global Catalogue of Microorganisms (GCM) 10K type strain sequencing project: providing services to taxonomists for standard genome sequencing and annotation.</title>
        <authorList>
            <consortium name="The Broad Institute Genomics Platform"/>
            <consortium name="The Broad Institute Genome Sequencing Center for Infectious Disease"/>
            <person name="Wu L."/>
            <person name="Ma J."/>
        </authorList>
    </citation>
    <scope>NUCLEOTIDE SEQUENCE [LARGE SCALE GENOMIC DNA]</scope>
    <source>
        <strain evidence="4">CCUG 43111</strain>
    </source>
</reference>
<accession>A0ABW0MLL2</accession>
<dbReference type="InterPro" id="IPR006015">
    <property type="entry name" value="Universal_stress_UspA"/>
</dbReference>
<proteinExistence type="inferred from homology"/>
<dbReference type="PRINTS" id="PR01438">
    <property type="entry name" value="UNVRSLSTRESS"/>
</dbReference>
<protein>
    <submittedName>
        <fullName evidence="3">Universal stress protein</fullName>
    </submittedName>
</protein>
<dbReference type="Gene3D" id="3.40.50.620">
    <property type="entry name" value="HUPs"/>
    <property type="match status" value="1"/>
</dbReference>
<dbReference type="EMBL" id="JBHSMR010000013">
    <property type="protein sequence ID" value="MFC5478421.1"/>
    <property type="molecule type" value="Genomic_DNA"/>
</dbReference>
<dbReference type="PANTHER" id="PTHR46268:SF6">
    <property type="entry name" value="UNIVERSAL STRESS PROTEIN UP12"/>
    <property type="match status" value="1"/>
</dbReference>
<dbReference type="SUPFAM" id="SSF52402">
    <property type="entry name" value="Adenine nucleotide alpha hydrolases-like"/>
    <property type="match status" value="1"/>
</dbReference>
<sequence length="159" mass="16374">MFIEKILVATDGSDLAVRAAQVAALLAGTGGRRIVAFSVAQPRFSLPADAIGSFDAGAEVRRALDAARAHAGTVARIAQDAGLACDTRTRISTTPGLEIVRAAREQGCDLIVMGAHGPADANPLFTGSVAQHVLAWSTIPVLVLRDPGEAAKPEYSDGS</sequence>
<dbReference type="CDD" id="cd00293">
    <property type="entry name" value="USP-like"/>
    <property type="match status" value="1"/>
</dbReference>
<comment type="caution">
    <text evidence="3">The sequence shown here is derived from an EMBL/GenBank/DDBJ whole genome shotgun (WGS) entry which is preliminary data.</text>
</comment>
<dbReference type="PANTHER" id="PTHR46268">
    <property type="entry name" value="STRESS RESPONSE PROTEIN NHAX"/>
    <property type="match status" value="1"/>
</dbReference>
<dbReference type="Proteomes" id="UP001596101">
    <property type="component" value="Unassembled WGS sequence"/>
</dbReference>
<comment type="similarity">
    <text evidence="1">Belongs to the universal stress protein A family.</text>
</comment>
<evidence type="ECO:0000313" key="3">
    <source>
        <dbReference type="EMBL" id="MFC5478421.1"/>
    </source>
</evidence>
<dbReference type="RefSeq" id="WP_379754083.1">
    <property type="nucleotide sequence ID" value="NZ_JBHSMR010000013.1"/>
</dbReference>
<keyword evidence="4" id="KW-1185">Reference proteome</keyword>
<name>A0ABW0MLL2_9BURK</name>
<feature type="domain" description="UspA" evidence="2">
    <location>
        <begin position="4"/>
        <end position="145"/>
    </location>
</feature>
<dbReference type="InterPro" id="IPR014729">
    <property type="entry name" value="Rossmann-like_a/b/a_fold"/>
</dbReference>
<gene>
    <name evidence="3" type="ORF">ACFPQ5_09500</name>
</gene>
<organism evidence="3 4">
    <name type="scientific">Massilia suwonensis</name>
    <dbReference type="NCBI Taxonomy" id="648895"/>
    <lineage>
        <taxon>Bacteria</taxon>
        <taxon>Pseudomonadati</taxon>
        <taxon>Pseudomonadota</taxon>
        <taxon>Betaproteobacteria</taxon>
        <taxon>Burkholderiales</taxon>
        <taxon>Oxalobacteraceae</taxon>
        <taxon>Telluria group</taxon>
        <taxon>Massilia</taxon>
    </lineage>
</organism>
<evidence type="ECO:0000259" key="2">
    <source>
        <dbReference type="Pfam" id="PF00582"/>
    </source>
</evidence>